<protein>
    <recommendedName>
        <fullName evidence="3">DUF3887 domain-containing protein</fullName>
    </recommendedName>
</protein>
<dbReference type="EMBL" id="CP081457">
    <property type="protein sequence ID" value="UYS83984.1"/>
    <property type="molecule type" value="Genomic_DNA"/>
</dbReference>
<feature type="chain" id="PRO_5043378273" description="DUF3887 domain-containing protein" evidence="1">
    <location>
        <begin position="34"/>
        <end position="150"/>
    </location>
</feature>
<feature type="signal peptide" evidence="1">
    <location>
        <begin position="1"/>
        <end position="33"/>
    </location>
</feature>
<reference evidence="2" key="1">
    <citation type="journal article" date="2023" name="PhytoFront">
        <title>The Complete Genome Sequence of Pseudomonas syringae pv. actinidifoliorum ICMP 18803.</title>
        <authorList>
            <person name="Templeton M.D."/>
            <person name="Arshed S."/>
            <person name="Andersen M.T."/>
            <person name="Jayaraman J."/>
        </authorList>
    </citation>
    <scope>NUCLEOTIDE SEQUENCE</scope>
    <source>
        <strain evidence="2">ICMP 18803</strain>
    </source>
</reference>
<gene>
    <name evidence="2" type="ORF">A237_021800</name>
</gene>
<evidence type="ECO:0000256" key="1">
    <source>
        <dbReference type="SAM" id="SignalP"/>
    </source>
</evidence>
<dbReference type="RefSeq" id="WP_139353418.1">
    <property type="nucleotide sequence ID" value="NZ_CP081457.1"/>
</dbReference>
<proteinExistence type="predicted"/>
<organism evidence="2">
    <name type="scientific">Pseudomonas syringae pv. actinidifoliorum ICMP 18803</name>
    <dbReference type="NCBI Taxonomy" id="1194400"/>
    <lineage>
        <taxon>Bacteria</taxon>
        <taxon>Pseudomonadati</taxon>
        <taxon>Pseudomonadota</taxon>
        <taxon>Gammaproteobacteria</taxon>
        <taxon>Pseudomonadales</taxon>
        <taxon>Pseudomonadaceae</taxon>
        <taxon>Pseudomonas</taxon>
        <taxon>Pseudomonas syringae</taxon>
    </lineage>
</organism>
<accession>A0AAT9SNH6</accession>
<evidence type="ECO:0000313" key="2">
    <source>
        <dbReference type="EMBL" id="UYS83984.1"/>
    </source>
</evidence>
<name>A0AAT9SNH6_PSESX</name>
<evidence type="ECO:0008006" key="3">
    <source>
        <dbReference type="Google" id="ProtNLM"/>
    </source>
</evidence>
<sequence length="150" mass="17075">MTQVPTLQPGRTMKIVRTLLALFMFTCAFNAVADEPYDGIPDALLSKLAVNDYEGAVDSIFSNMKDDQAAQFKAGFLSTAKEWGNYTYSELYRTEAIGSRLVRLTYIIGTDKRPMMLTMTLYKPTQRWDIRGFQFTTKLDEIMKQSVVND</sequence>
<keyword evidence="1" id="KW-0732">Signal</keyword>
<dbReference type="AlphaFoldDB" id="A0AAT9SNH6"/>